<dbReference type="EMBL" id="GBXM01068187">
    <property type="protein sequence ID" value="JAH40390.1"/>
    <property type="molecule type" value="Transcribed_RNA"/>
</dbReference>
<reference evidence="2" key="1">
    <citation type="submission" date="2014-11" db="EMBL/GenBank/DDBJ databases">
        <authorList>
            <person name="Amaro Gonzalez C."/>
        </authorList>
    </citation>
    <scope>NUCLEOTIDE SEQUENCE</scope>
</reference>
<proteinExistence type="predicted"/>
<dbReference type="EMBL" id="GBXM01075698">
    <property type="protein sequence ID" value="JAH32879.1"/>
    <property type="molecule type" value="Transcribed_RNA"/>
</dbReference>
<keyword evidence="1" id="KW-0732">Signal</keyword>
<dbReference type="EMBL" id="GBXM01068405">
    <property type="protein sequence ID" value="JAH40172.1"/>
    <property type="molecule type" value="Transcribed_RNA"/>
</dbReference>
<sequence length="31" mass="3547">MRIFCKGCTLSLLFLLFLLLHSSSDQRTSCL</sequence>
<feature type="signal peptide" evidence="1">
    <location>
        <begin position="1"/>
        <end position="24"/>
    </location>
</feature>
<organism evidence="2">
    <name type="scientific">Anguilla anguilla</name>
    <name type="common">European freshwater eel</name>
    <name type="synonym">Muraena anguilla</name>
    <dbReference type="NCBI Taxonomy" id="7936"/>
    <lineage>
        <taxon>Eukaryota</taxon>
        <taxon>Metazoa</taxon>
        <taxon>Chordata</taxon>
        <taxon>Craniata</taxon>
        <taxon>Vertebrata</taxon>
        <taxon>Euteleostomi</taxon>
        <taxon>Actinopterygii</taxon>
        <taxon>Neopterygii</taxon>
        <taxon>Teleostei</taxon>
        <taxon>Anguilliformes</taxon>
        <taxon>Anguillidae</taxon>
        <taxon>Anguilla</taxon>
    </lineage>
</organism>
<dbReference type="AlphaFoldDB" id="A0A0E9SFY4"/>
<protein>
    <submittedName>
        <fullName evidence="2">Uncharacterized protein</fullName>
    </submittedName>
</protein>
<evidence type="ECO:0000256" key="1">
    <source>
        <dbReference type="SAM" id="SignalP"/>
    </source>
</evidence>
<name>A0A0E9SFY4_ANGAN</name>
<evidence type="ECO:0000313" key="2">
    <source>
        <dbReference type="EMBL" id="JAH40172.1"/>
    </source>
</evidence>
<accession>A0A0E9SFY4</accession>
<reference evidence="2" key="2">
    <citation type="journal article" date="2015" name="Fish Shellfish Immunol.">
        <title>Early steps in the European eel (Anguilla anguilla)-Vibrio vulnificus interaction in the gills: Role of the RtxA13 toxin.</title>
        <authorList>
            <person name="Callol A."/>
            <person name="Pajuelo D."/>
            <person name="Ebbesson L."/>
            <person name="Teles M."/>
            <person name="MacKenzie S."/>
            <person name="Amaro C."/>
        </authorList>
    </citation>
    <scope>NUCLEOTIDE SEQUENCE</scope>
</reference>
<feature type="chain" id="PRO_5007401403" evidence="1">
    <location>
        <begin position="25"/>
        <end position="31"/>
    </location>
</feature>